<evidence type="ECO:0000313" key="10">
    <source>
        <dbReference type="Proteomes" id="UP001523216"/>
    </source>
</evidence>
<reference evidence="9 10" key="1">
    <citation type="submission" date="2022-06" db="EMBL/GenBank/DDBJ databases">
        <title>Actinoplanes abujensis sp. nov., isolated from Nigerian arid soil.</title>
        <authorList>
            <person name="Ding P."/>
        </authorList>
    </citation>
    <scope>NUCLEOTIDE SEQUENCE [LARGE SCALE GENOMIC DNA]</scope>
    <source>
        <strain evidence="10">TRM88002</strain>
    </source>
</reference>
<feature type="transmembrane region" description="Helical" evidence="7">
    <location>
        <begin position="353"/>
        <end position="372"/>
    </location>
</feature>
<feature type="transmembrane region" description="Helical" evidence="7">
    <location>
        <begin position="191"/>
        <end position="214"/>
    </location>
</feature>
<proteinExistence type="inferred from homology"/>
<dbReference type="PANTHER" id="PTHR33406">
    <property type="entry name" value="MEMBRANE PROTEIN MJ1562-RELATED"/>
    <property type="match status" value="1"/>
</dbReference>
<evidence type="ECO:0000256" key="5">
    <source>
        <dbReference type="ARBA" id="ARBA00022989"/>
    </source>
</evidence>
<sequence>MYVRRLAVIAVWLAIAVAGAVFGGSVYDRTQSVETLPAGAPAAVAQDRLDAVAPEGERVVAVISGRDVGAIGLIDSVTRTAFEIRAIPGVAEVEDSYTTGTRKISTDNRSSLVSVELKPGLSDDEALRVADQVSAALRRIDASEILVGGELLAEREFGDQAVRDAAVGESVALVCVALLLIVLLGGLGAGLLPLAAALGAVAATLLTLTGLARLLPVSEYAVNVVTLLGIGLAVDYSLLMIARFQQERSADPGASPADLIERTVATAGRAVLVSGAAVAAALVGLFAFGDPLLSAMAMGGALVVVLATAAGLTLVPALIATAHRRIPARSRWRRRGPGLLARLAGFAQRRPRAVALTTAAGLLALSAPLFFVEFANSDVRVLPRSSEARQAYEATQQKFADPPKQPLTVVVEAGPEQPGIPELFAAMEGLPGVSDVYVRSELPPGVSVADVVPSGAADSREAQQLVTALRALDAPAPVLVAGPAAELTDARRSVAERLPVALTIIVLATGALLFALTRSVVVPVKAIAMNLLTLLATMGVLVAVFQWGWGASVLNFEPWGALDLTTPLLLFVFAFGLSMDYEVFLLARIKEEWDRRTATDAAANDRAVLAGITAAGPVVTTAALAIGIVFLGFVLGGLVAVKEIGVGMAVAVLLDVTVVRGLLLPATMSLLGRWNWWRPGLTTPAPAPRIPVG</sequence>
<keyword evidence="6 7" id="KW-0472">Membrane</keyword>
<feature type="transmembrane region" description="Helical" evidence="7">
    <location>
        <begin position="608"/>
        <end position="638"/>
    </location>
</feature>
<evidence type="ECO:0000259" key="8">
    <source>
        <dbReference type="Pfam" id="PF03176"/>
    </source>
</evidence>
<dbReference type="InterPro" id="IPR050545">
    <property type="entry name" value="Mycobact_MmpL"/>
</dbReference>
<comment type="caution">
    <text evidence="9">The sequence shown here is derived from an EMBL/GenBank/DDBJ whole genome shotgun (WGS) entry which is preliminary data.</text>
</comment>
<dbReference type="PANTHER" id="PTHR33406:SF11">
    <property type="entry name" value="MEMBRANE PROTEIN SCO6666-RELATED"/>
    <property type="match status" value="1"/>
</dbReference>
<keyword evidence="3" id="KW-1003">Cell membrane</keyword>
<gene>
    <name evidence="9" type="ORF">LXN57_25825</name>
</gene>
<keyword evidence="10" id="KW-1185">Reference proteome</keyword>
<keyword evidence="4 7" id="KW-0812">Transmembrane</keyword>
<dbReference type="SUPFAM" id="SSF82866">
    <property type="entry name" value="Multidrug efflux transporter AcrB transmembrane domain"/>
    <property type="match status" value="2"/>
</dbReference>
<evidence type="ECO:0000256" key="4">
    <source>
        <dbReference type="ARBA" id="ARBA00022692"/>
    </source>
</evidence>
<dbReference type="Proteomes" id="UP001523216">
    <property type="component" value="Unassembled WGS sequence"/>
</dbReference>
<dbReference type="Pfam" id="PF03176">
    <property type="entry name" value="MMPL"/>
    <property type="match status" value="2"/>
</dbReference>
<feature type="transmembrane region" description="Helical" evidence="7">
    <location>
        <begin position="220"/>
        <end position="239"/>
    </location>
</feature>
<feature type="transmembrane region" description="Helical" evidence="7">
    <location>
        <begin position="295"/>
        <end position="321"/>
    </location>
</feature>
<evidence type="ECO:0000256" key="1">
    <source>
        <dbReference type="ARBA" id="ARBA00004651"/>
    </source>
</evidence>
<keyword evidence="5 7" id="KW-1133">Transmembrane helix</keyword>
<feature type="transmembrane region" description="Helical" evidence="7">
    <location>
        <begin position="568"/>
        <end position="587"/>
    </location>
</feature>
<feature type="domain" description="Membrane transport protein MMPL" evidence="8">
    <location>
        <begin position="36"/>
        <end position="353"/>
    </location>
</feature>
<feature type="transmembrane region" description="Helical" evidence="7">
    <location>
        <begin position="270"/>
        <end position="289"/>
    </location>
</feature>
<feature type="transmembrane region" description="Helical" evidence="7">
    <location>
        <begin position="498"/>
        <end position="516"/>
    </location>
</feature>
<feature type="transmembrane region" description="Helical" evidence="7">
    <location>
        <begin position="644"/>
        <end position="663"/>
    </location>
</feature>
<dbReference type="EMBL" id="JAMQOL010000037">
    <property type="protein sequence ID" value="MCM4080999.1"/>
    <property type="molecule type" value="Genomic_DNA"/>
</dbReference>
<evidence type="ECO:0000313" key="9">
    <source>
        <dbReference type="EMBL" id="MCM4080999.1"/>
    </source>
</evidence>
<evidence type="ECO:0000256" key="3">
    <source>
        <dbReference type="ARBA" id="ARBA00022475"/>
    </source>
</evidence>
<organism evidence="9 10">
    <name type="scientific">Paractinoplanes hotanensis</name>
    <dbReference type="NCBI Taxonomy" id="2906497"/>
    <lineage>
        <taxon>Bacteria</taxon>
        <taxon>Bacillati</taxon>
        <taxon>Actinomycetota</taxon>
        <taxon>Actinomycetes</taxon>
        <taxon>Micromonosporales</taxon>
        <taxon>Micromonosporaceae</taxon>
        <taxon>Paractinoplanes</taxon>
    </lineage>
</organism>
<comment type="similarity">
    <text evidence="2">Belongs to the resistance-nodulation-cell division (RND) (TC 2.A.6) family. MmpL subfamily.</text>
</comment>
<feature type="domain" description="Membrane transport protein MMPL" evidence="8">
    <location>
        <begin position="458"/>
        <end position="679"/>
    </location>
</feature>
<evidence type="ECO:0000256" key="7">
    <source>
        <dbReference type="SAM" id="Phobius"/>
    </source>
</evidence>
<dbReference type="Gene3D" id="1.20.1640.10">
    <property type="entry name" value="Multidrug efflux transporter AcrB transmembrane domain"/>
    <property type="match status" value="2"/>
</dbReference>
<accession>A0ABT0Y4M2</accession>
<comment type="subcellular location">
    <subcellularLocation>
        <location evidence="1">Cell membrane</location>
        <topology evidence="1">Multi-pass membrane protein</topology>
    </subcellularLocation>
</comment>
<feature type="transmembrane region" description="Helical" evidence="7">
    <location>
        <begin position="528"/>
        <end position="548"/>
    </location>
</feature>
<name>A0ABT0Y4M2_9ACTN</name>
<evidence type="ECO:0000256" key="6">
    <source>
        <dbReference type="ARBA" id="ARBA00023136"/>
    </source>
</evidence>
<dbReference type="InterPro" id="IPR004869">
    <property type="entry name" value="MMPL_dom"/>
</dbReference>
<dbReference type="RefSeq" id="WP_251800799.1">
    <property type="nucleotide sequence ID" value="NZ_JAMQOL010000037.1"/>
</dbReference>
<protein>
    <submittedName>
        <fullName evidence="9">MMPL family transporter</fullName>
    </submittedName>
</protein>
<evidence type="ECO:0000256" key="2">
    <source>
        <dbReference type="ARBA" id="ARBA00010157"/>
    </source>
</evidence>